<reference evidence="2" key="2">
    <citation type="submission" date="2023-04" db="EMBL/GenBank/DDBJ databases">
        <title>Paracnuella aquatica gen. nov., sp. nov., a member of the family Chitinophagaceae isolated from a hot spring.</title>
        <authorList>
            <person name="Wang C."/>
        </authorList>
    </citation>
    <scope>NUCLEOTIDE SEQUENCE</scope>
    <source>
        <strain evidence="2">LB-8</strain>
    </source>
</reference>
<dbReference type="EMBL" id="JAOTIF010000007">
    <property type="protein sequence ID" value="MCU7549766.1"/>
    <property type="molecule type" value="Genomic_DNA"/>
</dbReference>
<dbReference type="Proteomes" id="UP001155483">
    <property type="component" value="Unassembled WGS sequence"/>
</dbReference>
<proteinExistence type="predicted"/>
<dbReference type="AlphaFoldDB" id="A0A9X2XW59"/>
<accession>A0A9X2XW59</accession>
<evidence type="ECO:0000313" key="2">
    <source>
        <dbReference type="EMBL" id="MCU7549766.1"/>
    </source>
</evidence>
<feature type="compositionally biased region" description="Polar residues" evidence="1">
    <location>
        <begin position="127"/>
        <end position="141"/>
    </location>
</feature>
<reference evidence="2" key="1">
    <citation type="submission" date="2022-09" db="EMBL/GenBank/DDBJ databases">
        <authorList>
            <person name="Yuan C."/>
            <person name="Ke Z."/>
        </authorList>
    </citation>
    <scope>NUCLEOTIDE SEQUENCE</scope>
    <source>
        <strain evidence="2">LB-8</strain>
    </source>
</reference>
<organism evidence="2 3">
    <name type="scientific">Paraflavisolibacter caeni</name>
    <dbReference type="NCBI Taxonomy" id="2982496"/>
    <lineage>
        <taxon>Bacteria</taxon>
        <taxon>Pseudomonadati</taxon>
        <taxon>Bacteroidota</taxon>
        <taxon>Chitinophagia</taxon>
        <taxon>Chitinophagales</taxon>
        <taxon>Chitinophagaceae</taxon>
        <taxon>Paraflavisolibacter</taxon>
    </lineage>
</organism>
<comment type="caution">
    <text evidence="2">The sequence shown here is derived from an EMBL/GenBank/DDBJ whole genome shotgun (WGS) entry which is preliminary data.</text>
</comment>
<dbReference type="Pfam" id="PF13618">
    <property type="entry name" value="Gluconate_2-dh3"/>
    <property type="match status" value="1"/>
</dbReference>
<protein>
    <submittedName>
        <fullName evidence="2">Gluconate 2-dehydrogenase subunit 3 family protein</fullName>
    </submittedName>
</protein>
<name>A0A9X2XW59_9BACT</name>
<keyword evidence="3" id="KW-1185">Reference proteome</keyword>
<gene>
    <name evidence="2" type="ORF">OCK74_11610</name>
</gene>
<dbReference type="RefSeq" id="WP_279297205.1">
    <property type="nucleotide sequence ID" value="NZ_JAOTIF010000007.1"/>
</dbReference>
<feature type="region of interest" description="Disordered" evidence="1">
    <location>
        <begin position="127"/>
        <end position="156"/>
    </location>
</feature>
<evidence type="ECO:0000313" key="3">
    <source>
        <dbReference type="Proteomes" id="UP001155483"/>
    </source>
</evidence>
<sequence>MERREALKNIATLIGVTAATALAMERFNFLARCTNKSDKNYFSESEQKIVSEISGMIIPTTSTPGAIEAGVPAFIEMMLQDCYRKPEQESFQKGLEDVEAKANALGNDFISLTPEQKRTVLTQIESEALAQSSNPPSQVKPPTNDETKTLTNKPRPPVPSFWQLMKELTLLGYFTSEIGMTKAMVYVPVPGRIEAIKIKSDQKAYSEYTDRLW</sequence>
<dbReference type="InterPro" id="IPR027056">
    <property type="entry name" value="Gluconate_2DH_su3"/>
</dbReference>
<evidence type="ECO:0000256" key="1">
    <source>
        <dbReference type="SAM" id="MobiDB-lite"/>
    </source>
</evidence>